<dbReference type="CDD" id="cd02651">
    <property type="entry name" value="nuc_hydro_IU_UC_XIUA"/>
    <property type="match status" value="1"/>
</dbReference>
<dbReference type="AlphaFoldDB" id="A0A1M2VCS4"/>
<feature type="domain" description="Inosine/uridine-preferring nucleoside hydrolase" evidence="4">
    <location>
        <begin position="4"/>
        <end position="331"/>
    </location>
</feature>
<dbReference type="PANTHER" id="PTHR12304:SF4">
    <property type="entry name" value="URIDINE NUCLEOSIDASE"/>
    <property type="match status" value="1"/>
</dbReference>
<organism evidence="5 6">
    <name type="scientific">Trametes pubescens</name>
    <name type="common">White-rot fungus</name>
    <dbReference type="NCBI Taxonomy" id="154538"/>
    <lineage>
        <taxon>Eukaryota</taxon>
        <taxon>Fungi</taxon>
        <taxon>Dikarya</taxon>
        <taxon>Basidiomycota</taxon>
        <taxon>Agaricomycotina</taxon>
        <taxon>Agaricomycetes</taxon>
        <taxon>Polyporales</taxon>
        <taxon>Polyporaceae</taxon>
        <taxon>Trametes</taxon>
    </lineage>
</organism>
<dbReference type="Proteomes" id="UP000184267">
    <property type="component" value="Unassembled WGS sequence"/>
</dbReference>
<comment type="caution">
    <text evidence="5">The sequence shown here is derived from an EMBL/GenBank/DDBJ whole genome shotgun (WGS) entry which is preliminary data.</text>
</comment>
<dbReference type="InterPro" id="IPR036452">
    <property type="entry name" value="Ribo_hydro-like"/>
</dbReference>
<comment type="similarity">
    <text evidence="1">Belongs to the IUNH family.</text>
</comment>
<dbReference type="EMBL" id="MNAD01001463">
    <property type="protein sequence ID" value="OJT05374.1"/>
    <property type="molecule type" value="Genomic_DNA"/>
</dbReference>
<dbReference type="STRING" id="154538.A0A1M2VCS4"/>
<keyword evidence="6" id="KW-1185">Reference proteome</keyword>
<dbReference type="Pfam" id="PF01156">
    <property type="entry name" value="IU_nuc_hydro"/>
    <property type="match status" value="1"/>
</dbReference>
<dbReference type="OrthoDB" id="432381at2759"/>
<keyword evidence="3" id="KW-0326">Glycosidase</keyword>
<evidence type="ECO:0000256" key="2">
    <source>
        <dbReference type="ARBA" id="ARBA00022801"/>
    </source>
</evidence>
<evidence type="ECO:0000313" key="6">
    <source>
        <dbReference type="Proteomes" id="UP000184267"/>
    </source>
</evidence>
<accession>A0A1M2VCS4</accession>
<proteinExistence type="inferred from homology"/>
<protein>
    <submittedName>
        <fullName evidence="5">Inosine-uridine-preferring nucleoside hydrolase-like protein</fullName>
    </submittedName>
</protein>
<reference evidence="5 6" key="1">
    <citation type="submission" date="2016-10" db="EMBL/GenBank/DDBJ databases">
        <title>Genome sequence of the basidiomycete white-rot fungus Trametes pubescens.</title>
        <authorList>
            <person name="Makela M.R."/>
            <person name="Granchi Z."/>
            <person name="Peng M."/>
            <person name="De Vries R.P."/>
            <person name="Grigoriev I."/>
            <person name="Riley R."/>
            <person name="Hilden K."/>
        </authorList>
    </citation>
    <scope>NUCLEOTIDE SEQUENCE [LARGE SCALE GENOMIC DNA]</scope>
    <source>
        <strain evidence="5 6">FBCC735</strain>
    </source>
</reference>
<dbReference type="GO" id="GO:0006152">
    <property type="term" value="P:purine nucleoside catabolic process"/>
    <property type="evidence" value="ECO:0007669"/>
    <property type="project" value="TreeGrafter"/>
</dbReference>
<evidence type="ECO:0000256" key="1">
    <source>
        <dbReference type="ARBA" id="ARBA00009176"/>
    </source>
</evidence>
<evidence type="ECO:0000256" key="3">
    <source>
        <dbReference type="ARBA" id="ARBA00023295"/>
    </source>
</evidence>
<dbReference type="InterPro" id="IPR001910">
    <property type="entry name" value="Inosine/uridine_hydrolase_dom"/>
</dbReference>
<dbReference type="GO" id="GO:0008477">
    <property type="term" value="F:purine nucleosidase activity"/>
    <property type="evidence" value="ECO:0007669"/>
    <property type="project" value="TreeGrafter"/>
</dbReference>
<keyword evidence="2 5" id="KW-0378">Hydrolase</keyword>
<sequence length="343" mass="37120">MKSIWLDCDPGHDDATAILLSLHSLNVHLLGISTVHGNASAENTNNNAARCLYAFAAAEYIRVCPGASKPLLRPERHDPEIHGVDGLGGVEGLPPASSPEVRARLVANGESIPALEGMAKAVRMKWKGGMGRKLTIVSTGPMTNIALFVSVYPELVQCIEEFVFMGGGVGIGNRSASAEFNILCDPEAAQIVLDLPVKKTMIPLNVTHTAIVTHAIHSALLDPHAPLSPFGALPAPATHLRYMLSTLINFFTESYKSTFGFTDGPPLHDALTIAYVAAPELFTCRRFRVDVELSGTHTAGETVVDVWNYRACDDSWGRNGRNCMVAEKVDVSFTDSFHVERRY</sequence>
<dbReference type="InterPro" id="IPR023186">
    <property type="entry name" value="IUNH"/>
</dbReference>
<dbReference type="SUPFAM" id="SSF53590">
    <property type="entry name" value="Nucleoside hydrolase"/>
    <property type="match status" value="1"/>
</dbReference>
<evidence type="ECO:0000259" key="4">
    <source>
        <dbReference type="Pfam" id="PF01156"/>
    </source>
</evidence>
<gene>
    <name evidence="5" type="ORF">TRAPUB_3815</name>
</gene>
<dbReference type="PANTHER" id="PTHR12304">
    <property type="entry name" value="INOSINE-URIDINE PREFERRING NUCLEOSIDE HYDROLASE"/>
    <property type="match status" value="1"/>
</dbReference>
<name>A0A1M2VCS4_TRAPU</name>
<dbReference type="Gene3D" id="3.90.245.10">
    <property type="entry name" value="Ribonucleoside hydrolase-like"/>
    <property type="match status" value="1"/>
</dbReference>
<dbReference type="OMA" id="WVGVETK"/>
<evidence type="ECO:0000313" key="5">
    <source>
        <dbReference type="EMBL" id="OJT05374.1"/>
    </source>
</evidence>
<dbReference type="GO" id="GO:0005829">
    <property type="term" value="C:cytosol"/>
    <property type="evidence" value="ECO:0007669"/>
    <property type="project" value="TreeGrafter"/>
</dbReference>